<reference evidence="1" key="1">
    <citation type="submission" date="2018-02" db="EMBL/GenBank/DDBJ databases">
        <title>Rhizophora mucronata_Transcriptome.</title>
        <authorList>
            <person name="Meera S.P."/>
            <person name="Sreeshan A."/>
            <person name="Augustine A."/>
        </authorList>
    </citation>
    <scope>NUCLEOTIDE SEQUENCE</scope>
    <source>
        <tissue evidence="1">Leaf</tissue>
    </source>
</reference>
<proteinExistence type="predicted"/>
<organism evidence="1">
    <name type="scientific">Rhizophora mucronata</name>
    <name type="common">Asiatic mangrove</name>
    <dbReference type="NCBI Taxonomy" id="61149"/>
    <lineage>
        <taxon>Eukaryota</taxon>
        <taxon>Viridiplantae</taxon>
        <taxon>Streptophyta</taxon>
        <taxon>Embryophyta</taxon>
        <taxon>Tracheophyta</taxon>
        <taxon>Spermatophyta</taxon>
        <taxon>Magnoliopsida</taxon>
        <taxon>eudicotyledons</taxon>
        <taxon>Gunneridae</taxon>
        <taxon>Pentapetalae</taxon>
        <taxon>rosids</taxon>
        <taxon>fabids</taxon>
        <taxon>Malpighiales</taxon>
        <taxon>Rhizophoraceae</taxon>
        <taxon>Rhizophora</taxon>
    </lineage>
</organism>
<dbReference type="EMBL" id="GGEC01074281">
    <property type="protein sequence ID" value="MBX54765.1"/>
    <property type="molecule type" value="Transcribed_RNA"/>
</dbReference>
<protein>
    <submittedName>
        <fullName evidence="1">Uncharacterized protein</fullName>
    </submittedName>
</protein>
<accession>A0A2P2PJ77</accession>
<name>A0A2P2PJ77_RHIMU</name>
<dbReference type="AlphaFoldDB" id="A0A2P2PJ77"/>
<evidence type="ECO:0000313" key="1">
    <source>
        <dbReference type="EMBL" id="MBX54765.1"/>
    </source>
</evidence>
<sequence>MQPILRIAITSGVCGQKNRCFMSGSSRRADGPPLTLAYALNQIEDHPRPKLISDQGINDCSIVALDSYKNNGSNHFVILHFPLICPIRSLSFNPMF</sequence>